<dbReference type="InterPro" id="IPR015171">
    <property type="entry name" value="Cyc-maltodext_N"/>
</dbReference>
<feature type="signal peptide" evidence="3">
    <location>
        <begin position="1"/>
        <end position="20"/>
    </location>
</feature>
<reference evidence="6" key="1">
    <citation type="submission" date="2024-03" db="EMBL/GenBank/DDBJ databases">
        <title>Chitinophaga horti sp. nov., isolated from garden soil.</title>
        <authorList>
            <person name="Lee D.S."/>
            <person name="Han D.M."/>
            <person name="Baek J.H."/>
            <person name="Choi D.G."/>
            <person name="Jeon J.H."/>
            <person name="Jeon C.O."/>
        </authorList>
    </citation>
    <scope>NUCLEOTIDE SEQUENCE [LARGE SCALE GENOMIC DNA]</scope>
    <source>
        <strain evidence="6">GPA1</strain>
    </source>
</reference>
<dbReference type="InterPro" id="IPR014756">
    <property type="entry name" value="Ig_E-set"/>
</dbReference>
<sequence length="616" mass="69559">MTRKTILALLLAAIPLVASAQNIRVFPEHWWAGMQTNQLQLILRGSDSLFGKGTVSTAYPGVEIRKVTAFSNGRYLAVDITLDKGVQPGAVPLMHVRNGRKTTVYWPVKARKGMPGKDFARGISGADLIYLLMPDRFANGDPSNDRVPGMRDQSLDRSDYYARHGGDFAGVIRHLDYLRELGVTALWMTPVMENDMPNRTEHGYAITDHYRIDARYGGNEGYKRLRDSLQARGMKLVQDAVYNHTGTYHVIVSDLPEQDWLNQWPSFTGTSAREQALFDPYASANDKKRMTDGWFVKEMPDWNQRNPYVANFITQNAIWYVEEFGVDAIRLDTYMYNDLAFANACNVALLREYPSISLFGEVMVQHSPNQAFFAENHIATAFKSNLPAVLDFTALFNGIFPALAQEPGWYTGIVHLYNAMAHDFLYRQPEKNVILLDNHDLPRFFTRMEGNVARQKMAYTWLLTARGIPQMYYGSEVLMAGDTKPDGLVRLDFPGGWPGDAKNAFSGEGLTAAEKSMQDLVKKLGTYRKTSPALQSGKFMQYTPQDGLYIYFRYTDGQTVMCAMNTTKAPRRVDIPYLSERTGGFTKARNVIDGVEHSLQDAIVIPAQEMWVLELK</sequence>
<organism evidence="5 6">
    <name type="scientific">Chitinophaga pollutisoli</name>
    <dbReference type="NCBI Taxonomy" id="3133966"/>
    <lineage>
        <taxon>Bacteria</taxon>
        <taxon>Pseudomonadati</taxon>
        <taxon>Bacteroidota</taxon>
        <taxon>Chitinophagia</taxon>
        <taxon>Chitinophagales</taxon>
        <taxon>Chitinophagaceae</taxon>
        <taxon>Chitinophaga</taxon>
    </lineage>
</organism>
<evidence type="ECO:0000256" key="3">
    <source>
        <dbReference type="SAM" id="SignalP"/>
    </source>
</evidence>
<dbReference type="InterPro" id="IPR013780">
    <property type="entry name" value="Glyco_hydro_b"/>
</dbReference>
<dbReference type="Gene3D" id="2.60.40.1180">
    <property type="entry name" value="Golgi alpha-mannosidase II"/>
    <property type="match status" value="1"/>
</dbReference>
<keyword evidence="6" id="KW-1185">Reference proteome</keyword>
<dbReference type="SUPFAM" id="SSF51011">
    <property type="entry name" value="Glycosyl hydrolase domain"/>
    <property type="match status" value="1"/>
</dbReference>
<dbReference type="InterPro" id="IPR017853">
    <property type="entry name" value="GH"/>
</dbReference>
<dbReference type="SUPFAM" id="SSF81296">
    <property type="entry name" value="E set domains"/>
    <property type="match status" value="1"/>
</dbReference>
<feature type="chain" id="PRO_5045624686" evidence="3">
    <location>
        <begin position="21"/>
        <end position="616"/>
    </location>
</feature>
<dbReference type="Gene3D" id="2.60.40.10">
    <property type="entry name" value="Immunoglobulins"/>
    <property type="match status" value="1"/>
</dbReference>
<keyword evidence="1 5" id="KW-0378">Hydrolase</keyword>
<dbReference type="EMBL" id="CP149822">
    <property type="protein sequence ID" value="WZN42415.1"/>
    <property type="molecule type" value="Genomic_DNA"/>
</dbReference>
<dbReference type="SMART" id="SM00642">
    <property type="entry name" value="Aamy"/>
    <property type="match status" value="1"/>
</dbReference>
<dbReference type="PANTHER" id="PTHR10357">
    <property type="entry name" value="ALPHA-AMYLASE FAMILY MEMBER"/>
    <property type="match status" value="1"/>
</dbReference>
<dbReference type="InterPro" id="IPR013783">
    <property type="entry name" value="Ig-like_fold"/>
</dbReference>
<dbReference type="RefSeq" id="WP_341837249.1">
    <property type="nucleotide sequence ID" value="NZ_CP149822.1"/>
</dbReference>
<dbReference type="Pfam" id="PF09087">
    <property type="entry name" value="Cyc-maltodext_N"/>
    <property type="match status" value="1"/>
</dbReference>
<evidence type="ECO:0000313" key="6">
    <source>
        <dbReference type="Proteomes" id="UP001485459"/>
    </source>
</evidence>
<dbReference type="InterPro" id="IPR019492">
    <property type="entry name" value="Cyclo-malto-dextrinase_C"/>
</dbReference>
<accession>A0ABZ2YSA1</accession>
<gene>
    <name evidence="5" type="ORF">WJU16_05130</name>
</gene>
<dbReference type="Proteomes" id="UP001485459">
    <property type="component" value="Chromosome"/>
</dbReference>
<feature type="domain" description="Glycosyl hydrolase family 13 catalytic" evidence="4">
    <location>
        <begin position="131"/>
        <end position="528"/>
    </location>
</feature>
<protein>
    <submittedName>
        <fullName evidence="5">Alpha-amylase family glycosyl hydrolase</fullName>
    </submittedName>
</protein>
<dbReference type="PANTHER" id="PTHR10357:SF210">
    <property type="entry name" value="MALTODEXTRIN GLUCOSIDASE"/>
    <property type="match status" value="1"/>
</dbReference>
<dbReference type="Pfam" id="PF10438">
    <property type="entry name" value="Cyc-maltodext_C"/>
    <property type="match status" value="1"/>
</dbReference>
<evidence type="ECO:0000313" key="5">
    <source>
        <dbReference type="EMBL" id="WZN42415.1"/>
    </source>
</evidence>
<keyword evidence="2" id="KW-0326">Glycosidase</keyword>
<evidence type="ECO:0000259" key="4">
    <source>
        <dbReference type="SMART" id="SM00642"/>
    </source>
</evidence>
<keyword evidence="3" id="KW-0732">Signal</keyword>
<evidence type="ECO:0000256" key="2">
    <source>
        <dbReference type="ARBA" id="ARBA00023295"/>
    </source>
</evidence>
<dbReference type="SUPFAM" id="SSF51445">
    <property type="entry name" value="(Trans)glycosidases"/>
    <property type="match status" value="1"/>
</dbReference>
<dbReference type="Gene3D" id="3.20.20.80">
    <property type="entry name" value="Glycosidases"/>
    <property type="match status" value="1"/>
</dbReference>
<name>A0ABZ2YSA1_9BACT</name>
<proteinExistence type="predicted"/>
<evidence type="ECO:0000256" key="1">
    <source>
        <dbReference type="ARBA" id="ARBA00022801"/>
    </source>
</evidence>
<dbReference type="InterPro" id="IPR006047">
    <property type="entry name" value="GH13_cat_dom"/>
</dbReference>
<dbReference type="GO" id="GO:0016787">
    <property type="term" value="F:hydrolase activity"/>
    <property type="evidence" value="ECO:0007669"/>
    <property type="project" value="UniProtKB-KW"/>
</dbReference>
<dbReference type="Pfam" id="PF00128">
    <property type="entry name" value="Alpha-amylase"/>
    <property type="match status" value="1"/>
</dbReference>